<name>A0AAV8RUW6_ENSVE</name>
<keyword evidence="10" id="KW-0862">Zinc</keyword>
<evidence type="ECO:0000256" key="14">
    <source>
        <dbReference type="SAM" id="MobiDB-lite"/>
    </source>
</evidence>
<evidence type="ECO:0000256" key="10">
    <source>
        <dbReference type="ARBA" id="ARBA00022833"/>
    </source>
</evidence>
<organism evidence="17 18">
    <name type="scientific">Ensete ventricosum</name>
    <name type="common">Abyssinian banana</name>
    <name type="synonym">Musa ensete</name>
    <dbReference type="NCBI Taxonomy" id="4639"/>
    <lineage>
        <taxon>Eukaryota</taxon>
        <taxon>Viridiplantae</taxon>
        <taxon>Streptophyta</taxon>
        <taxon>Embryophyta</taxon>
        <taxon>Tracheophyta</taxon>
        <taxon>Spermatophyta</taxon>
        <taxon>Magnoliopsida</taxon>
        <taxon>Liliopsida</taxon>
        <taxon>Zingiberales</taxon>
        <taxon>Musaceae</taxon>
        <taxon>Ensete</taxon>
    </lineage>
</organism>
<evidence type="ECO:0000256" key="13">
    <source>
        <dbReference type="PROSITE-ProRule" id="PRU00175"/>
    </source>
</evidence>
<dbReference type="InterPro" id="IPR013083">
    <property type="entry name" value="Znf_RING/FYVE/PHD"/>
</dbReference>
<dbReference type="GO" id="GO:0016020">
    <property type="term" value="C:membrane"/>
    <property type="evidence" value="ECO:0007669"/>
    <property type="project" value="UniProtKB-SubCell"/>
</dbReference>
<protein>
    <recommendedName>
        <fullName evidence="4">RING-type E3 ubiquitin transferase</fullName>
        <ecNumber evidence="4">2.3.2.27</ecNumber>
    </recommendedName>
</protein>
<evidence type="ECO:0000259" key="16">
    <source>
        <dbReference type="PROSITE" id="PS50089"/>
    </source>
</evidence>
<comment type="pathway">
    <text evidence="3">Protein modification; protein ubiquitination.</text>
</comment>
<comment type="caution">
    <text evidence="17">The sequence shown here is derived from an EMBL/GenBank/DDBJ whole genome shotgun (WGS) entry which is preliminary data.</text>
</comment>
<feature type="region of interest" description="Disordered" evidence="14">
    <location>
        <begin position="93"/>
        <end position="122"/>
    </location>
</feature>
<feature type="compositionally biased region" description="Basic and acidic residues" evidence="14">
    <location>
        <begin position="93"/>
        <end position="103"/>
    </location>
</feature>
<evidence type="ECO:0000256" key="1">
    <source>
        <dbReference type="ARBA" id="ARBA00000900"/>
    </source>
</evidence>
<dbReference type="Gene3D" id="3.30.40.10">
    <property type="entry name" value="Zinc/RING finger domain, C3HC4 (zinc finger)"/>
    <property type="match status" value="1"/>
</dbReference>
<dbReference type="InterPro" id="IPR001841">
    <property type="entry name" value="Znf_RING"/>
</dbReference>
<keyword evidence="18" id="KW-1185">Reference proteome</keyword>
<dbReference type="Pfam" id="PF13639">
    <property type="entry name" value="zf-RING_2"/>
    <property type="match status" value="1"/>
</dbReference>
<dbReference type="GO" id="GO:0008270">
    <property type="term" value="F:zinc ion binding"/>
    <property type="evidence" value="ECO:0007669"/>
    <property type="project" value="UniProtKB-KW"/>
</dbReference>
<evidence type="ECO:0000256" key="2">
    <source>
        <dbReference type="ARBA" id="ARBA00004167"/>
    </source>
</evidence>
<dbReference type="PROSITE" id="PS50089">
    <property type="entry name" value="ZF_RING_2"/>
    <property type="match status" value="1"/>
</dbReference>
<evidence type="ECO:0000256" key="4">
    <source>
        <dbReference type="ARBA" id="ARBA00012483"/>
    </source>
</evidence>
<evidence type="ECO:0000313" key="17">
    <source>
        <dbReference type="EMBL" id="KAJ8511367.1"/>
    </source>
</evidence>
<dbReference type="EMBL" id="JAQQAF010000001">
    <property type="protein sequence ID" value="KAJ8511367.1"/>
    <property type="molecule type" value="Genomic_DNA"/>
</dbReference>
<keyword evidence="9" id="KW-0833">Ubl conjugation pathway</keyword>
<sequence>MASTEDQQTWVPHVPTTDCSMGLCSIYCPQWCYIIFPPPPPVEFSGDDSGPTFSPLVISIIGVLAGAFLLVCYYTIVSRYCGTFDSLRRWLDPPGPDNHDRGDGSVGHSRRRDAWHTSPKDGLDEASISKIAVHKYRRGDDTVQGTDCSVCLTEFREDDSLRLLPKCSHAFHLRCIDTWLRSHSNCPLCRADIVSVSPRLPAAPEPENSVPAEDTERADEMVLTIEEEETQPAGSSGDAANDPPQIYCDPVAVEEADTIVEIGDEDTQLTGGRSFSMDAARGSRVSIADVLRRSMEDEVFVVSSSSSRRAAGEHSKVRGLHCALNPVLMKRSISNGRFRLTRHGKRRNGLSVQESPE</sequence>
<proteinExistence type="predicted"/>
<feature type="compositionally biased region" description="Basic and acidic residues" evidence="14">
    <location>
        <begin position="112"/>
        <end position="122"/>
    </location>
</feature>
<comment type="catalytic activity">
    <reaction evidence="1">
        <text>S-ubiquitinyl-[E2 ubiquitin-conjugating enzyme]-L-cysteine + [acceptor protein]-L-lysine = [E2 ubiquitin-conjugating enzyme]-L-cysteine + N(6)-ubiquitinyl-[acceptor protein]-L-lysine.</text>
        <dbReference type="EC" id="2.3.2.27"/>
    </reaction>
</comment>
<evidence type="ECO:0000256" key="15">
    <source>
        <dbReference type="SAM" id="Phobius"/>
    </source>
</evidence>
<dbReference type="PANTHER" id="PTHR46913">
    <property type="entry name" value="RING-H2 FINGER PROTEIN ATL16"/>
    <property type="match status" value="1"/>
</dbReference>
<feature type="domain" description="RING-type" evidence="16">
    <location>
        <begin position="148"/>
        <end position="190"/>
    </location>
</feature>
<keyword evidence="8 13" id="KW-0863">Zinc-finger</keyword>
<evidence type="ECO:0000313" key="18">
    <source>
        <dbReference type="Proteomes" id="UP001222027"/>
    </source>
</evidence>
<dbReference type="GO" id="GO:0061630">
    <property type="term" value="F:ubiquitin protein ligase activity"/>
    <property type="evidence" value="ECO:0007669"/>
    <property type="project" value="UniProtKB-EC"/>
</dbReference>
<accession>A0AAV8RUW6</accession>
<keyword evidence="6 15" id="KW-0812">Transmembrane</keyword>
<gene>
    <name evidence="17" type="ORF">OPV22_001801</name>
</gene>
<keyword evidence="11 15" id="KW-1133">Transmembrane helix</keyword>
<evidence type="ECO:0000256" key="6">
    <source>
        <dbReference type="ARBA" id="ARBA00022692"/>
    </source>
</evidence>
<keyword evidence="12 15" id="KW-0472">Membrane</keyword>
<keyword evidence="7" id="KW-0479">Metal-binding</keyword>
<evidence type="ECO:0000256" key="12">
    <source>
        <dbReference type="ARBA" id="ARBA00023136"/>
    </source>
</evidence>
<dbReference type="GO" id="GO:0016567">
    <property type="term" value="P:protein ubiquitination"/>
    <property type="evidence" value="ECO:0007669"/>
    <property type="project" value="InterPro"/>
</dbReference>
<dbReference type="InterPro" id="IPR044600">
    <property type="entry name" value="ATL1/ATL16-like"/>
</dbReference>
<dbReference type="Proteomes" id="UP001222027">
    <property type="component" value="Unassembled WGS sequence"/>
</dbReference>
<dbReference type="EC" id="2.3.2.27" evidence="4"/>
<reference evidence="17 18" key="1">
    <citation type="submission" date="2022-12" db="EMBL/GenBank/DDBJ databases">
        <title>Chromosome-scale assembly of the Ensete ventricosum genome.</title>
        <authorList>
            <person name="Dussert Y."/>
            <person name="Stocks J."/>
            <person name="Wendawek A."/>
            <person name="Woldeyes F."/>
            <person name="Nichols R.A."/>
            <person name="Borrell J.S."/>
        </authorList>
    </citation>
    <scope>NUCLEOTIDE SEQUENCE [LARGE SCALE GENOMIC DNA]</scope>
    <source>
        <strain evidence="18">cv. Maze</strain>
        <tissue evidence="17">Seeds</tissue>
    </source>
</reference>
<evidence type="ECO:0000256" key="7">
    <source>
        <dbReference type="ARBA" id="ARBA00022723"/>
    </source>
</evidence>
<keyword evidence="5" id="KW-0808">Transferase</keyword>
<dbReference type="PANTHER" id="PTHR46913:SF22">
    <property type="entry name" value="RING-TYPE E3 UBIQUITIN TRANSFERASE"/>
    <property type="match status" value="1"/>
</dbReference>
<dbReference type="SMART" id="SM00184">
    <property type="entry name" value="RING"/>
    <property type="match status" value="1"/>
</dbReference>
<dbReference type="CDD" id="cd16461">
    <property type="entry name" value="RING-H2_EL5-like"/>
    <property type="match status" value="1"/>
</dbReference>
<feature type="transmembrane region" description="Helical" evidence="15">
    <location>
        <begin position="53"/>
        <end position="76"/>
    </location>
</feature>
<evidence type="ECO:0000256" key="9">
    <source>
        <dbReference type="ARBA" id="ARBA00022786"/>
    </source>
</evidence>
<evidence type="ECO:0000256" key="8">
    <source>
        <dbReference type="ARBA" id="ARBA00022771"/>
    </source>
</evidence>
<dbReference type="AlphaFoldDB" id="A0AAV8RUW6"/>
<evidence type="ECO:0000256" key="5">
    <source>
        <dbReference type="ARBA" id="ARBA00022679"/>
    </source>
</evidence>
<dbReference type="SUPFAM" id="SSF57850">
    <property type="entry name" value="RING/U-box"/>
    <property type="match status" value="1"/>
</dbReference>
<comment type="subcellular location">
    <subcellularLocation>
        <location evidence="2">Membrane</location>
        <topology evidence="2">Single-pass membrane protein</topology>
    </subcellularLocation>
</comment>
<evidence type="ECO:0000256" key="11">
    <source>
        <dbReference type="ARBA" id="ARBA00022989"/>
    </source>
</evidence>
<dbReference type="FunFam" id="3.30.40.10:FF:000187">
    <property type="entry name" value="E3 ubiquitin-protein ligase ATL6"/>
    <property type="match status" value="1"/>
</dbReference>
<evidence type="ECO:0000256" key="3">
    <source>
        <dbReference type="ARBA" id="ARBA00004906"/>
    </source>
</evidence>